<dbReference type="RefSeq" id="XP_013873401.1">
    <property type="nucleotide sequence ID" value="XM_014017947.1"/>
</dbReference>
<dbReference type="Pfam" id="PF00514">
    <property type="entry name" value="Arm"/>
    <property type="match status" value="2"/>
</dbReference>
<keyword evidence="8" id="KW-1185">Reference proteome</keyword>
<evidence type="ECO:0000313" key="8">
    <source>
        <dbReference type="Proteomes" id="UP000192220"/>
    </source>
</evidence>
<dbReference type="GO" id="GO:0005886">
    <property type="term" value="C:plasma membrane"/>
    <property type="evidence" value="ECO:0007669"/>
    <property type="project" value="TreeGrafter"/>
</dbReference>
<dbReference type="InterPro" id="IPR000225">
    <property type="entry name" value="Armadillo"/>
</dbReference>
<dbReference type="GO" id="GO:0005737">
    <property type="term" value="C:cytoplasm"/>
    <property type="evidence" value="ECO:0007669"/>
    <property type="project" value="TreeGrafter"/>
</dbReference>
<dbReference type="STRING" id="52670.A0A2I4C075"/>
<dbReference type="InterPro" id="IPR028435">
    <property type="entry name" value="Plakophilin/d_Catenin"/>
</dbReference>
<dbReference type="CTD" id="100000637"/>
<dbReference type="GeneID" id="106524219"/>
<comment type="similarity">
    <text evidence="2">Belongs to the beta-catenin family.</text>
</comment>
<comment type="subcellular location">
    <subcellularLocation>
        <location evidence="1">Cell junction</location>
    </subcellularLocation>
</comment>
<feature type="compositionally biased region" description="Low complexity" evidence="7">
    <location>
        <begin position="53"/>
        <end position="68"/>
    </location>
</feature>
<evidence type="ECO:0000256" key="3">
    <source>
        <dbReference type="ARBA" id="ARBA00022737"/>
    </source>
</evidence>
<dbReference type="InterPro" id="IPR011989">
    <property type="entry name" value="ARM-like"/>
</dbReference>
<evidence type="ECO:0000256" key="6">
    <source>
        <dbReference type="PROSITE-ProRule" id="PRU00259"/>
    </source>
</evidence>
<accession>A0A2I4C075</accession>
<evidence type="ECO:0000256" key="4">
    <source>
        <dbReference type="ARBA" id="ARBA00022889"/>
    </source>
</evidence>
<dbReference type="GO" id="GO:0098609">
    <property type="term" value="P:cell-cell adhesion"/>
    <property type="evidence" value="ECO:0007669"/>
    <property type="project" value="InterPro"/>
</dbReference>
<evidence type="ECO:0000256" key="1">
    <source>
        <dbReference type="ARBA" id="ARBA00004282"/>
    </source>
</evidence>
<reference evidence="9" key="1">
    <citation type="submission" date="2025-08" db="UniProtKB">
        <authorList>
            <consortium name="RefSeq"/>
        </authorList>
    </citation>
    <scope>IDENTIFICATION</scope>
    <source>
        <strain evidence="9">Quisiro</strain>
        <tissue evidence="9">Liver</tissue>
    </source>
</reference>
<dbReference type="AlphaFoldDB" id="A0A2I4C075"/>
<dbReference type="GO" id="GO:0005912">
    <property type="term" value="C:adherens junction"/>
    <property type="evidence" value="ECO:0007669"/>
    <property type="project" value="TreeGrafter"/>
</dbReference>
<dbReference type="InParanoid" id="A0A2I4C075"/>
<dbReference type="PANTHER" id="PTHR10372:SF3">
    <property type="entry name" value="PLAKOPHILIN-1"/>
    <property type="match status" value="1"/>
</dbReference>
<protein>
    <submittedName>
        <fullName evidence="9">Plakophilin-1</fullName>
    </submittedName>
</protein>
<feature type="repeat" description="ARM" evidence="6">
    <location>
        <begin position="266"/>
        <end position="308"/>
    </location>
</feature>
<keyword evidence="5" id="KW-0965">Cell junction</keyword>
<dbReference type="PROSITE" id="PS50176">
    <property type="entry name" value="ARM_REPEAT"/>
    <property type="match status" value="1"/>
</dbReference>
<evidence type="ECO:0000256" key="7">
    <source>
        <dbReference type="SAM" id="MobiDB-lite"/>
    </source>
</evidence>
<keyword evidence="4" id="KW-0130">Cell adhesion</keyword>
<dbReference type="Proteomes" id="UP000192220">
    <property type="component" value="Unplaced"/>
</dbReference>
<sequence length="713" mass="78711">MMAPDPLRSATTVEGAEDTSLALPSDRSLSSGRQRVLDQVHSIKRTKSRQGRSVSSPTSPSPKLSTYSEFGTFKFMPSKGNDLLSRTNSTMSTSYTKVANFQKTHSQSARVPKGRHISSSTIWDQQTIKKPNGLKTSRSDPTLVPPLSPAQSRTLSTRRQNTIRSHQQSTSSMVNGINLTNSQTGIVQSPSIQPQFDGRLGTMKMLKMEQTCETMLNSMSIMDITLKEAVVFLDQPEEDKQHFGASAIQHYTFINDDAKIEVQALEGIPPLVNLLDSPNPQVSQTAAGALRNLVFKNKVNKVQVYDCGGIAKALNLLKKTDSTETKKQITGLLWNLSSEDKLKQDLMNTALPALTERVVVPFVSNDDKQYVDSSVFYNATGCLRNLSSGGVNERNIMRNCTNLISSLTTFVESCISKETTDDKSLENCVCILHNLTYQLGKERPEAFSEYSQSRASVSQEKKNATVGCFSPRSSKVPNECSLDRHPEKSNDSSQSGVKSGVTSGVKLLCQPSVIDNYLWLLEYAKEEPIQEASCGALQNLSASSEESGTVCKVLLEKFKDLPILESLIASENPTIRKTALSLLDNMSRSRVQVDMAKQMLPELVCQLGSSTDENRFNDEDAVALGNTILRLTLTDSEVTKKLVDKNMVSQLIKLSGKEASYPNGSKVVSALLYNMWNDKNLYTIVKKMGFEKINFVNKRSSEAFQSTFQLKND</sequence>
<dbReference type="PANTHER" id="PTHR10372">
    <property type="entry name" value="PLAKOPHILLIN-RELATED"/>
    <property type="match status" value="1"/>
</dbReference>
<name>A0A2I4C075_AUSLI</name>
<evidence type="ECO:0000313" key="9">
    <source>
        <dbReference type="RefSeq" id="XP_013873401.1"/>
    </source>
</evidence>
<dbReference type="KEGG" id="alim:106524219"/>
<feature type="compositionally biased region" description="Polar residues" evidence="7">
    <location>
        <begin position="126"/>
        <end position="140"/>
    </location>
</feature>
<evidence type="ECO:0000256" key="2">
    <source>
        <dbReference type="ARBA" id="ARBA00005462"/>
    </source>
</evidence>
<dbReference type="OrthoDB" id="3245100at2759"/>
<dbReference type="SUPFAM" id="SSF48371">
    <property type="entry name" value="ARM repeat"/>
    <property type="match status" value="1"/>
</dbReference>
<dbReference type="Gene3D" id="1.25.10.10">
    <property type="entry name" value="Leucine-rich Repeat Variant"/>
    <property type="match status" value="1"/>
</dbReference>
<evidence type="ECO:0000256" key="5">
    <source>
        <dbReference type="ARBA" id="ARBA00022949"/>
    </source>
</evidence>
<gene>
    <name evidence="9" type="primary">pkp1a</name>
</gene>
<feature type="region of interest" description="Disordered" evidence="7">
    <location>
        <begin position="1"/>
        <end position="68"/>
    </location>
</feature>
<feature type="region of interest" description="Disordered" evidence="7">
    <location>
        <begin position="126"/>
        <end position="159"/>
    </location>
</feature>
<proteinExistence type="inferred from homology"/>
<feature type="compositionally biased region" description="Basic and acidic residues" evidence="7">
    <location>
        <begin position="481"/>
        <end position="490"/>
    </location>
</feature>
<dbReference type="InterPro" id="IPR016024">
    <property type="entry name" value="ARM-type_fold"/>
</dbReference>
<dbReference type="GO" id="GO:0005634">
    <property type="term" value="C:nucleus"/>
    <property type="evidence" value="ECO:0007669"/>
    <property type="project" value="TreeGrafter"/>
</dbReference>
<feature type="compositionally biased region" description="Polar residues" evidence="7">
    <location>
        <begin position="149"/>
        <end position="159"/>
    </location>
</feature>
<feature type="region of interest" description="Disordered" evidence="7">
    <location>
        <begin position="475"/>
        <end position="497"/>
    </location>
</feature>
<dbReference type="SMART" id="SM00185">
    <property type="entry name" value="ARM"/>
    <property type="match status" value="6"/>
</dbReference>
<organism evidence="8 9">
    <name type="scientific">Austrofundulus limnaeus</name>
    <name type="common">Annual killifish</name>
    <dbReference type="NCBI Taxonomy" id="52670"/>
    <lineage>
        <taxon>Eukaryota</taxon>
        <taxon>Metazoa</taxon>
        <taxon>Chordata</taxon>
        <taxon>Craniata</taxon>
        <taxon>Vertebrata</taxon>
        <taxon>Euteleostomi</taxon>
        <taxon>Actinopterygii</taxon>
        <taxon>Neopterygii</taxon>
        <taxon>Teleostei</taxon>
        <taxon>Neoteleostei</taxon>
        <taxon>Acanthomorphata</taxon>
        <taxon>Ovalentaria</taxon>
        <taxon>Atherinomorphae</taxon>
        <taxon>Cyprinodontiformes</taxon>
        <taxon>Rivulidae</taxon>
        <taxon>Austrofundulus</taxon>
    </lineage>
</organism>
<keyword evidence="3" id="KW-0677">Repeat</keyword>